<organism evidence="14 15">
    <name type="scientific">Treponema maltophilum ATCC 51939</name>
    <dbReference type="NCBI Taxonomy" id="1125699"/>
    <lineage>
        <taxon>Bacteria</taxon>
        <taxon>Pseudomonadati</taxon>
        <taxon>Spirochaetota</taxon>
        <taxon>Spirochaetia</taxon>
        <taxon>Spirochaetales</taxon>
        <taxon>Treponemataceae</taxon>
        <taxon>Treponema</taxon>
    </lineage>
</organism>
<dbReference type="HOGENOM" id="CLU_006229_0_4_12"/>
<dbReference type="FunFam" id="3.40.50.300:FF:000014">
    <property type="entry name" value="DNA polymerase III subunit gamma/tau"/>
    <property type="match status" value="1"/>
</dbReference>
<dbReference type="PRINTS" id="PR00300">
    <property type="entry name" value="CLPPROTEASEA"/>
</dbReference>
<keyword evidence="6 11" id="KW-0547">Nucleotide-binding</keyword>
<protein>
    <recommendedName>
        <fullName evidence="11">DNA polymerase III subunit gamma/tau</fullName>
        <ecNumber evidence="11">2.7.7.7</ecNumber>
    </recommendedName>
</protein>
<evidence type="ECO:0000313" key="15">
    <source>
        <dbReference type="Proteomes" id="UP000014541"/>
    </source>
</evidence>
<dbReference type="SUPFAM" id="SSF52540">
    <property type="entry name" value="P-loop containing nucleoside triphosphate hydrolases"/>
    <property type="match status" value="1"/>
</dbReference>
<dbReference type="PANTHER" id="PTHR11669">
    <property type="entry name" value="REPLICATION FACTOR C / DNA POLYMERASE III GAMMA-TAU SUBUNIT"/>
    <property type="match status" value="1"/>
</dbReference>
<dbReference type="Gene3D" id="1.20.272.10">
    <property type="match status" value="1"/>
</dbReference>
<dbReference type="InterPro" id="IPR027417">
    <property type="entry name" value="P-loop_NTPase"/>
</dbReference>
<dbReference type="CDD" id="cd00009">
    <property type="entry name" value="AAA"/>
    <property type="match status" value="1"/>
</dbReference>
<dbReference type="CDD" id="cd18137">
    <property type="entry name" value="HLD_clamp_pol_III_gamma_tau"/>
    <property type="match status" value="1"/>
</dbReference>
<keyword evidence="9 11" id="KW-0239">DNA-directed DNA polymerase</keyword>
<comment type="subunit">
    <text evidence="11">DNA polymerase III contains a core (composed of alpha, epsilon and theta chains) that associates with a tau subunit. This core dimerizes to form the POLIII' complex. PolIII' associates with the gamma complex (composed of gamma, delta, delta', psi and chi chains) and with the beta chain to form the complete DNA polymerase III complex.</text>
</comment>
<accession>S3K5A1</accession>
<dbReference type="EC" id="2.7.7.7" evidence="11"/>
<dbReference type="SUPFAM" id="SSF48019">
    <property type="entry name" value="post-AAA+ oligomerization domain-like"/>
    <property type="match status" value="1"/>
</dbReference>
<evidence type="ECO:0000256" key="9">
    <source>
        <dbReference type="ARBA" id="ARBA00022932"/>
    </source>
</evidence>
<dbReference type="GO" id="GO:0003677">
    <property type="term" value="F:DNA binding"/>
    <property type="evidence" value="ECO:0007669"/>
    <property type="project" value="InterPro"/>
</dbReference>
<evidence type="ECO:0000256" key="7">
    <source>
        <dbReference type="ARBA" id="ARBA00022833"/>
    </source>
</evidence>
<feature type="compositionally biased region" description="Low complexity" evidence="12">
    <location>
        <begin position="436"/>
        <end position="453"/>
    </location>
</feature>
<dbReference type="Gene3D" id="3.40.50.300">
    <property type="entry name" value="P-loop containing nucleotide triphosphate hydrolases"/>
    <property type="match status" value="1"/>
</dbReference>
<dbReference type="InterPro" id="IPR003593">
    <property type="entry name" value="AAA+_ATPase"/>
</dbReference>
<keyword evidence="4 11" id="KW-0235">DNA replication</keyword>
<evidence type="ECO:0000256" key="4">
    <source>
        <dbReference type="ARBA" id="ARBA00022705"/>
    </source>
</evidence>
<evidence type="ECO:0000256" key="8">
    <source>
        <dbReference type="ARBA" id="ARBA00022840"/>
    </source>
</evidence>
<dbReference type="InterPro" id="IPR012763">
    <property type="entry name" value="DNA_pol_III_sug/sutau_N"/>
</dbReference>
<evidence type="ECO:0000256" key="6">
    <source>
        <dbReference type="ARBA" id="ARBA00022741"/>
    </source>
</evidence>
<dbReference type="PATRIC" id="fig|1125699.3.peg.124"/>
<reference evidence="14 15" key="1">
    <citation type="submission" date="2013-04" db="EMBL/GenBank/DDBJ databases">
        <title>The Genome Sequence of Treponema maltophilum ATCC 51939.</title>
        <authorList>
            <consortium name="The Broad Institute Genomics Platform"/>
            <person name="Earl A."/>
            <person name="Ward D."/>
            <person name="Feldgarden M."/>
            <person name="Gevers D."/>
            <person name="Leonetti C."/>
            <person name="Blanton J.M."/>
            <person name="Dewhirst F.E."/>
            <person name="Izard J."/>
            <person name="Walker B."/>
            <person name="Young S."/>
            <person name="Zeng Q."/>
            <person name="Gargeya S."/>
            <person name="Fitzgerald M."/>
            <person name="Haas B."/>
            <person name="Abouelleil A."/>
            <person name="Allen A.W."/>
            <person name="Alvarado L."/>
            <person name="Arachchi H.M."/>
            <person name="Berlin A.M."/>
            <person name="Chapman S.B."/>
            <person name="Gainer-Dewar J."/>
            <person name="Goldberg J."/>
            <person name="Griggs A."/>
            <person name="Gujja S."/>
            <person name="Hansen M."/>
            <person name="Howarth C."/>
            <person name="Imamovic A."/>
            <person name="Ireland A."/>
            <person name="Larimer J."/>
            <person name="McCowan C."/>
            <person name="Murphy C."/>
            <person name="Pearson M."/>
            <person name="Poon T.W."/>
            <person name="Priest M."/>
            <person name="Roberts A."/>
            <person name="Saif S."/>
            <person name="Shea T."/>
            <person name="Sisk P."/>
            <person name="Sykes S."/>
            <person name="Wortman J."/>
            <person name="Nusbaum C."/>
            <person name="Birren B."/>
        </authorList>
    </citation>
    <scope>NUCLEOTIDE SEQUENCE [LARGE SCALE GENOMIC DNA]</scope>
    <source>
        <strain evidence="14 15">ATCC 51939</strain>
    </source>
</reference>
<dbReference type="GO" id="GO:0046872">
    <property type="term" value="F:metal ion binding"/>
    <property type="evidence" value="ECO:0007669"/>
    <property type="project" value="UniProtKB-KW"/>
</dbReference>
<proteinExistence type="inferred from homology"/>
<dbReference type="InterPro" id="IPR050238">
    <property type="entry name" value="DNA_Rep/Repair_Clamp_Loader"/>
</dbReference>
<evidence type="ECO:0000259" key="13">
    <source>
        <dbReference type="SMART" id="SM00382"/>
    </source>
</evidence>
<comment type="catalytic activity">
    <reaction evidence="10 11">
        <text>DNA(n) + a 2'-deoxyribonucleoside 5'-triphosphate = DNA(n+1) + diphosphate</text>
        <dbReference type="Rhea" id="RHEA:22508"/>
        <dbReference type="Rhea" id="RHEA-COMP:17339"/>
        <dbReference type="Rhea" id="RHEA-COMP:17340"/>
        <dbReference type="ChEBI" id="CHEBI:33019"/>
        <dbReference type="ChEBI" id="CHEBI:61560"/>
        <dbReference type="ChEBI" id="CHEBI:173112"/>
        <dbReference type="EC" id="2.7.7.7"/>
    </reaction>
</comment>
<evidence type="ECO:0000256" key="12">
    <source>
        <dbReference type="SAM" id="MobiDB-lite"/>
    </source>
</evidence>
<evidence type="ECO:0000256" key="10">
    <source>
        <dbReference type="ARBA" id="ARBA00049244"/>
    </source>
</evidence>
<comment type="caution">
    <text evidence="14">The sequence shown here is derived from an EMBL/GenBank/DDBJ whole genome shotgun (WGS) entry which is preliminary data.</text>
</comment>
<dbReference type="STRING" id="1125699.HMPREF9194_00125"/>
<dbReference type="Pfam" id="PF12169">
    <property type="entry name" value="DNA_pol3_gamma3"/>
    <property type="match status" value="1"/>
</dbReference>
<dbReference type="EMBL" id="ATFF01000002">
    <property type="protein sequence ID" value="EPF32136.1"/>
    <property type="molecule type" value="Genomic_DNA"/>
</dbReference>
<dbReference type="Proteomes" id="UP000014541">
    <property type="component" value="Unassembled WGS sequence"/>
</dbReference>
<feature type="compositionally biased region" description="Low complexity" evidence="12">
    <location>
        <begin position="391"/>
        <end position="406"/>
    </location>
</feature>
<dbReference type="AlphaFoldDB" id="S3K5A1"/>
<dbReference type="InterPro" id="IPR045085">
    <property type="entry name" value="HLD_clamp_pol_III_gamma_tau"/>
</dbReference>
<feature type="region of interest" description="Disordered" evidence="12">
    <location>
        <begin position="391"/>
        <end position="453"/>
    </location>
</feature>
<evidence type="ECO:0000256" key="1">
    <source>
        <dbReference type="ARBA" id="ARBA00006360"/>
    </source>
</evidence>
<keyword evidence="3 11" id="KW-0548">Nucleotidyltransferase</keyword>
<feature type="domain" description="AAA+ ATPase" evidence="13">
    <location>
        <begin position="41"/>
        <end position="182"/>
    </location>
</feature>
<dbReference type="Pfam" id="PF22608">
    <property type="entry name" value="DNAX_ATPase_lid"/>
    <property type="match status" value="1"/>
</dbReference>
<comment type="function">
    <text evidence="11">DNA polymerase III is a complex, multichain enzyme responsible for most of the replicative synthesis in bacteria. This DNA polymerase also exhibits 3' to 5' exonuclease activity.</text>
</comment>
<dbReference type="PANTHER" id="PTHR11669:SF0">
    <property type="entry name" value="PROTEIN STICHEL-LIKE 2"/>
    <property type="match status" value="1"/>
</dbReference>
<dbReference type="GO" id="GO:0009360">
    <property type="term" value="C:DNA polymerase III complex"/>
    <property type="evidence" value="ECO:0007669"/>
    <property type="project" value="InterPro"/>
</dbReference>
<dbReference type="InterPro" id="IPR008921">
    <property type="entry name" value="DNA_pol3_clamp-load_cplx_C"/>
</dbReference>
<dbReference type="GO" id="GO:0005524">
    <property type="term" value="F:ATP binding"/>
    <property type="evidence" value="ECO:0007669"/>
    <property type="project" value="UniProtKB-KW"/>
</dbReference>
<keyword evidence="7" id="KW-0862">Zinc</keyword>
<dbReference type="NCBIfam" id="TIGR02397">
    <property type="entry name" value="dnaX_nterm"/>
    <property type="match status" value="1"/>
</dbReference>
<dbReference type="GO" id="GO:0006261">
    <property type="term" value="P:DNA-templated DNA replication"/>
    <property type="evidence" value="ECO:0007669"/>
    <property type="project" value="TreeGrafter"/>
</dbReference>
<feature type="compositionally biased region" description="Polar residues" evidence="12">
    <location>
        <begin position="407"/>
        <end position="420"/>
    </location>
</feature>
<evidence type="ECO:0000256" key="3">
    <source>
        <dbReference type="ARBA" id="ARBA00022695"/>
    </source>
</evidence>
<comment type="similarity">
    <text evidence="1 11">Belongs to the DnaX/STICHEL family.</text>
</comment>
<dbReference type="NCBIfam" id="NF004046">
    <property type="entry name" value="PRK05563.1"/>
    <property type="match status" value="1"/>
</dbReference>
<evidence type="ECO:0000313" key="14">
    <source>
        <dbReference type="EMBL" id="EPF32136.1"/>
    </source>
</evidence>
<evidence type="ECO:0000256" key="11">
    <source>
        <dbReference type="RuleBase" id="RU364063"/>
    </source>
</evidence>
<sequence>MLFSMAYEVTAARKRPQRFEELVGQDFVTATLKNSIESGQTAHAYLFSGPRGCGKTSAARILAKVLNCQASSGEKPCGLCSACTEIAKGTCMDVIEIDGASNTSVNDVRQIKDEVLFPPNSLKYKIYIIDEVHMLSTSAFNALLKTIEEPPPYVIFIFATTELHKVPATIKSRCQQFHFRLGSMEQIKTLLAQAAAEAGITADDEALYWIARESTGSFRDAYTLFDQVAAFSGGSITYEKIRDKLGIAGIEQLNDLCRLCAAQNTKEALLFADTLLQSGVSVEQCISNMVDYLRSLLFIKSGITKEALLGQAPERYAREVKDAWTESQLERALSLFLQLYRDVRYSLNPRYELELAIEKLCALSSRISNEDVKKAVDRAARLLTGADFEPAPSSAASGGVSAPAAANQSERASVPSSENKISFRRFPQNPPHAASEQPLPAQENAAAQPAAVSQAAALAQEPAAISQPAASAQSAAPAQPAAQVKAQSVEDLKDKTVAALGKHKAAVSAALSRTQTWLLSGSTLHIPVQTAFEQNQLQSELALLSQTVSGLWPEKLQCSVELVLPREQQPEHEEIPDHVRMVRDAFQGEIEKIEVKQPDTQSAVLQGDNGEDESL</sequence>
<dbReference type="Pfam" id="PF13177">
    <property type="entry name" value="DNA_pol3_delta2"/>
    <property type="match status" value="1"/>
</dbReference>
<evidence type="ECO:0000256" key="5">
    <source>
        <dbReference type="ARBA" id="ARBA00022723"/>
    </source>
</evidence>
<keyword evidence="8 11" id="KW-0067">ATP-binding</keyword>
<evidence type="ECO:0000256" key="2">
    <source>
        <dbReference type="ARBA" id="ARBA00022679"/>
    </source>
</evidence>
<keyword evidence="5" id="KW-0479">Metal-binding</keyword>
<dbReference type="NCBIfam" id="NF005173">
    <property type="entry name" value="PRK06647.1"/>
    <property type="match status" value="1"/>
</dbReference>
<dbReference type="InterPro" id="IPR022754">
    <property type="entry name" value="DNA_pol_III_gamma-3"/>
</dbReference>
<dbReference type="Gene3D" id="1.10.8.60">
    <property type="match status" value="1"/>
</dbReference>
<name>S3K5A1_TREMA</name>
<dbReference type="GO" id="GO:0003887">
    <property type="term" value="F:DNA-directed DNA polymerase activity"/>
    <property type="evidence" value="ECO:0007669"/>
    <property type="project" value="UniProtKB-KW"/>
</dbReference>
<dbReference type="eggNOG" id="COG2812">
    <property type="taxonomic scope" value="Bacteria"/>
</dbReference>
<keyword evidence="15" id="KW-1185">Reference proteome</keyword>
<dbReference type="InterPro" id="IPR001270">
    <property type="entry name" value="ClpA/B"/>
</dbReference>
<keyword evidence="2 11" id="KW-0808">Transferase</keyword>
<gene>
    <name evidence="11" type="primary">dnaX</name>
    <name evidence="14" type="ORF">HMPREF9194_00125</name>
</gene>
<dbReference type="SMART" id="SM00382">
    <property type="entry name" value="AAA"/>
    <property type="match status" value="1"/>
</dbReference>